<dbReference type="Pfam" id="PF03683">
    <property type="entry name" value="UPF0175"/>
    <property type="match status" value="1"/>
</dbReference>
<protein>
    <submittedName>
        <fullName evidence="1">Uncharacterized protein</fullName>
    </submittedName>
</protein>
<sequence>MQITIDLPEPLIKFESIASIQADMKLSYALWLFKQQKVTLSKAAELAGLDMYSFMKLCHQNDVPVINMTPEALDAELEGL</sequence>
<dbReference type="eggNOG" id="COG2886">
    <property type="taxonomic scope" value="Bacteria"/>
</dbReference>
<name>W0DWF4_9GAMM</name>
<dbReference type="HOGENOM" id="CLU_154570_4_0_6"/>
<dbReference type="Proteomes" id="UP000005380">
    <property type="component" value="Chromosome"/>
</dbReference>
<dbReference type="AlphaFoldDB" id="W0DWF4"/>
<dbReference type="InParanoid" id="W0DWF4"/>
<accession>W0DWF4</accession>
<evidence type="ECO:0000313" key="2">
    <source>
        <dbReference type="Proteomes" id="UP000005380"/>
    </source>
</evidence>
<reference evidence="1 2" key="1">
    <citation type="submission" date="2013-12" db="EMBL/GenBank/DDBJ databases">
        <authorList>
            <consortium name="DOE Joint Genome Institute"/>
            <person name="Kappler U."/>
            <person name="Huntemann M."/>
            <person name="Han J."/>
            <person name="Chen A."/>
            <person name="Kyrpides N."/>
            <person name="Mavromatis K."/>
            <person name="Markowitz V."/>
            <person name="Palaniappan K."/>
            <person name="Ivanova N."/>
            <person name="Schaumberg A."/>
            <person name="Pati A."/>
            <person name="Liolios K."/>
            <person name="Nordberg H.P."/>
            <person name="Cantor M.N."/>
            <person name="Hua S.X."/>
            <person name="Woyke T."/>
        </authorList>
    </citation>
    <scope>NUCLEOTIDE SEQUENCE [LARGE SCALE GENOMIC DNA]</scope>
    <source>
        <strain evidence="2">AL2</strain>
    </source>
</reference>
<evidence type="ECO:0000313" key="1">
    <source>
        <dbReference type="EMBL" id="AHF01176.1"/>
    </source>
</evidence>
<gene>
    <name evidence="1" type="ORF">THIAE_04665</name>
</gene>
<keyword evidence="2" id="KW-1185">Reference proteome</keyword>
<dbReference type="InterPro" id="IPR005368">
    <property type="entry name" value="UPF0175"/>
</dbReference>
<dbReference type="OrthoDB" id="8908072at2"/>
<proteinExistence type="predicted"/>
<dbReference type="KEGG" id="tao:THIAE_04665"/>
<organism evidence="1 2">
    <name type="scientific">Thiomicrospira aerophila AL3</name>
    <dbReference type="NCBI Taxonomy" id="717772"/>
    <lineage>
        <taxon>Bacteria</taxon>
        <taxon>Pseudomonadati</taxon>
        <taxon>Pseudomonadota</taxon>
        <taxon>Gammaproteobacteria</taxon>
        <taxon>Thiotrichales</taxon>
        <taxon>Piscirickettsiaceae</taxon>
        <taxon>Thiomicrospira</taxon>
    </lineage>
</organism>
<dbReference type="RefSeq" id="WP_006459020.1">
    <property type="nucleotide sequence ID" value="NZ_CP007030.1"/>
</dbReference>
<dbReference type="EMBL" id="CP007030">
    <property type="protein sequence ID" value="AHF01176.1"/>
    <property type="molecule type" value="Genomic_DNA"/>
</dbReference>
<dbReference type="STRING" id="717772.THIAE_04665"/>